<reference evidence="1" key="2">
    <citation type="submission" date="2020-11" db="EMBL/GenBank/DDBJ databases">
        <authorList>
            <person name="McCartney M.A."/>
            <person name="Auch B."/>
            <person name="Kono T."/>
            <person name="Mallez S."/>
            <person name="Becker A."/>
            <person name="Gohl D.M."/>
            <person name="Silverstein K.A.T."/>
            <person name="Koren S."/>
            <person name="Bechman K.B."/>
            <person name="Herman A."/>
            <person name="Abrahante J.E."/>
            <person name="Garbe J."/>
        </authorList>
    </citation>
    <scope>NUCLEOTIDE SEQUENCE</scope>
    <source>
        <strain evidence="1">Duluth1</strain>
        <tissue evidence="1">Whole animal</tissue>
    </source>
</reference>
<dbReference type="InterPro" id="IPR043129">
    <property type="entry name" value="ATPase_NBD"/>
</dbReference>
<comment type="caution">
    <text evidence="1">The sequence shown here is derived from an EMBL/GenBank/DDBJ whole genome shotgun (WGS) entry which is preliminary data.</text>
</comment>
<dbReference type="SUPFAM" id="SSF53067">
    <property type="entry name" value="Actin-like ATPase domain"/>
    <property type="match status" value="1"/>
</dbReference>
<evidence type="ECO:0000313" key="1">
    <source>
        <dbReference type="EMBL" id="KAH3717543.1"/>
    </source>
</evidence>
<accession>A0A9D4HHG3</accession>
<protein>
    <submittedName>
        <fullName evidence="1">Uncharacterized protein</fullName>
    </submittedName>
</protein>
<proteinExistence type="predicted"/>
<reference evidence="1" key="1">
    <citation type="journal article" date="2019" name="bioRxiv">
        <title>The Genome of the Zebra Mussel, Dreissena polymorpha: A Resource for Invasive Species Research.</title>
        <authorList>
            <person name="McCartney M.A."/>
            <person name="Auch B."/>
            <person name="Kono T."/>
            <person name="Mallez S."/>
            <person name="Zhang Y."/>
            <person name="Obille A."/>
            <person name="Becker A."/>
            <person name="Abrahante J.E."/>
            <person name="Garbe J."/>
            <person name="Badalamenti J.P."/>
            <person name="Herman A."/>
            <person name="Mangelson H."/>
            <person name="Liachko I."/>
            <person name="Sullivan S."/>
            <person name="Sone E.D."/>
            <person name="Koren S."/>
            <person name="Silverstein K.A.T."/>
            <person name="Beckman K.B."/>
            <person name="Gohl D.M."/>
        </authorList>
    </citation>
    <scope>NUCLEOTIDE SEQUENCE</scope>
    <source>
        <strain evidence="1">Duluth1</strain>
        <tissue evidence="1">Whole animal</tissue>
    </source>
</reference>
<keyword evidence="2" id="KW-1185">Reference proteome</keyword>
<dbReference type="Proteomes" id="UP000828390">
    <property type="component" value="Unassembled WGS sequence"/>
</dbReference>
<dbReference type="EMBL" id="JAIWYP010000013">
    <property type="protein sequence ID" value="KAH3717543.1"/>
    <property type="molecule type" value="Genomic_DNA"/>
</dbReference>
<gene>
    <name evidence="1" type="ORF">DPMN_060335</name>
</gene>
<dbReference type="AlphaFoldDB" id="A0A9D4HHG3"/>
<organism evidence="1 2">
    <name type="scientific">Dreissena polymorpha</name>
    <name type="common">Zebra mussel</name>
    <name type="synonym">Mytilus polymorpha</name>
    <dbReference type="NCBI Taxonomy" id="45954"/>
    <lineage>
        <taxon>Eukaryota</taxon>
        <taxon>Metazoa</taxon>
        <taxon>Spiralia</taxon>
        <taxon>Lophotrochozoa</taxon>
        <taxon>Mollusca</taxon>
        <taxon>Bivalvia</taxon>
        <taxon>Autobranchia</taxon>
        <taxon>Heteroconchia</taxon>
        <taxon>Euheterodonta</taxon>
        <taxon>Imparidentia</taxon>
        <taxon>Neoheterodontei</taxon>
        <taxon>Myida</taxon>
        <taxon>Dreissenoidea</taxon>
        <taxon>Dreissenidae</taxon>
        <taxon>Dreissena</taxon>
    </lineage>
</organism>
<sequence>MRKKKTSLPGKRRLTLELPVMFFTQVQERCGRSLKEQIQNSKYKDGVSVKGNKLLVSKTIFKNIFDEPLKKIIDCLSTVSSKTGISSIFAVGEFSETKYFQDALRQALPQMRIRSARGEKSLLKGAVLFGHSVCEKID</sequence>
<evidence type="ECO:0000313" key="2">
    <source>
        <dbReference type="Proteomes" id="UP000828390"/>
    </source>
</evidence>
<name>A0A9D4HHG3_DREPO</name>